<evidence type="ECO:0000313" key="6">
    <source>
        <dbReference type="Proteomes" id="UP001156666"/>
    </source>
</evidence>
<reference evidence="5" key="2">
    <citation type="submission" date="2023-01" db="EMBL/GenBank/DDBJ databases">
        <title>Draft genome sequence of Portibacter lacus strain NBRC 108769.</title>
        <authorList>
            <person name="Sun Q."/>
            <person name="Mori K."/>
        </authorList>
    </citation>
    <scope>NUCLEOTIDE SEQUENCE</scope>
    <source>
        <strain evidence="5">NBRC 108769</strain>
    </source>
</reference>
<keyword evidence="6" id="KW-1185">Reference proteome</keyword>
<sequence>MLSKAEEKIMKILWKQNGAFMKDILDVLPEPKPAKTTVSTLLKRMTDKEMIKYETIGNARKYIPTVAKKNYFGKKFKEFKNTFFNNSSTQFASFFTKETDLSISELEEIQKLINEEIKKKKQ</sequence>
<dbReference type="InterPro" id="IPR036388">
    <property type="entry name" value="WH-like_DNA-bd_sf"/>
</dbReference>
<keyword evidence="2" id="KW-0805">Transcription regulation</keyword>
<proteinExistence type="inferred from homology"/>
<evidence type="ECO:0000256" key="4">
    <source>
        <dbReference type="ARBA" id="ARBA00023163"/>
    </source>
</evidence>
<dbReference type="InterPro" id="IPR036390">
    <property type="entry name" value="WH_DNA-bd_sf"/>
</dbReference>
<comment type="caution">
    <text evidence="5">The sequence shown here is derived from an EMBL/GenBank/DDBJ whole genome shotgun (WGS) entry which is preliminary data.</text>
</comment>
<dbReference type="GO" id="GO:0045892">
    <property type="term" value="P:negative regulation of DNA-templated transcription"/>
    <property type="evidence" value="ECO:0007669"/>
    <property type="project" value="InterPro"/>
</dbReference>
<accession>A0AA37SP40</accession>
<dbReference type="AlphaFoldDB" id="A0AA37SP40"/>
<dbReference type="Gene3D" id="1.10.10.10">
    <property type="entry name" value="Winged helix-like DNA-binding domain superfamily/Winged helix DNA-binding domain"/>
    <property type="match status" value="1"/>
</dbReference>
<evidence type="ECO:0000313" key="5">
    <source>
        <dbReference type="EMBL" id="GLR16807.1"/>
    </source>
</evidence>
<dbReference type="RefSeq" id="WP_262914086.1">
    <property type="nucleotide sequence ID" value="NZ_BSOH01000007.1"/>
</dbReference>
<evidence type="ECO:0000256" key="3">
    <source>
        <dbReference type="ARBA" id="ARBA00023125"/>
    </source>
</evidence>
<comment type="similarity">
    <text evidence="1">Belongs to the BlaI transcriptional regulatory family.</text>
</comment>
<gene>
    <name evidence="5" type="ORF">GCM10007940_14220</name>
</gene>
<name>A0AA37SP40_9BACT</name>
<dbReference type="SUPFAM" id="SSF46785">
    <property type="entry name" value="Winged helix' DNA-binding domain"/>
    <property type="match status" value="1"/>
</dbReference>
<dbReference type="InterPro" id="IPR005650">
    <property type="entry name" value="BlaI_family"/>
</dbReference>
<keyword evidence="3" id="KW-0238">DNA-binding</keyword>
<dbReference type="GO" id="GO:0003677">
    <property type="term" value="F:DNA binding"/>
    <property type="evidence" value="ECO:0007669"/>
    <property type="project" value="UniProtKB-KW"/>
</dbReference>
<evidence type="ECO:0000256" key="2">
    <source>
        <dbReference type="ARBA" id="ARBA00023015"/>
    </source>
</evidence>
<dbReference type="PIRSF" id="PIRSF019455">
    <property type="entry name" value="CopR_AtkY"/>
    <property type="match status" value="1"/>
</dbReference>
<dbReference type="EMBL" id="BSOH01000007">
    <property type="protein sequence ID" value="GLR16807.1"/>
    <property type="molecule type" value="Genomic_DNA"/>
</dbReference>
<protein>
    <submittedName>
        <fullName evidence="5">Transcriptional regulator</fullName>
    </submittedName>
</protein>
<keyword evidence="4" id="KW-0804">Transcription</keyword>
<dbReference type="Proteomes" id="UP001156666">
    <property type="component" value="Unassembled WGS sequence"/>
</dbReference>
<reference evidence="5" key="1">
    <citation type="journal article" date="2014" name="Int. J. Syst. Evol. Microbiol.">
        <title>Complete genome sequence of Corynebacterium casei LMG S-19264T (=DSM 44701T), isolated from a smear-ripened cheese.</title>
        <authorList>
            <consortium name="US DOE Joint Genome Institute (JGI-PGF)"/>
            <person name="Walter F."/>
            <person name="Albersmeier A."/>
            <person name="Kalinowski J."/>
            <person name="Ruckert C."/>
        </authorList>
    </citation>
    <scope>NUCLEOTIDE SEQUENCE</scope>
    <source>
        <strain evidence="5">NBRC 108769</strain>
    </source>
</reference>
<evidence type="ECO:0000256" key="1">
    <source>
        <dbReference type="ARBA" id="ARBA00011046"/>
    </source>
</evidence>
<organism evidence="5 6">
    <name type="scientific">Portibacter lacus</name>
    <dbReference type="NCBI Taxonomy" id="1099794"/>
    <lineage>
        <taxon>Bacteria</taxon>
        <taxon>Pseudomonadati</taxon>
        <taxon>Bacteroidota</taxon>
        <taxon>Saprospiria</taxon>
        <taxon>Saprospirales</taxon>
        <taxon>Haliscomenobacteraceae</taxon>
        <taxon>Portibacter</taxon>
    </lineage>
</organism>
<dbReference type="Gene3D" id="1.10.4040.10">
    <property type="entry name" value="Penicillinase repressor domain"/>
    <property type="match status" value="1"/>
</dbReference>
<dbReference type="Pfam" id="PF03965">
    <property type="entry name" value="Penicillinase_R"/>
    <property type="match status" value="1"/>
</dbReference>